<proteinExistence type="predicted"/>
<gene>
    <name evidence="2" type="ORF">CCUN_0222</name>
</gene>
<dbReference type="SUPFAM" id="SSF46626">
    <property type="entry name" value="Cytochrome c"/>
    <property type="match status" value="1"/>
</dbReference>
<dbReference type="GO" id="GO:0020037">
    <property type="term" value="F:heme binding"/>
    <property type="evidence" value="ECO:0007669"/>
    <property type="project" value="InterPro"/>
</dbReference>
<evidence type="ECO:0008006" key="4">
    <source>
        <dbReference type="Google" id="ProtNLM"/>
    </source>
</evidence>
<dbReference type="Proteomes" id="UP000192902">
    <property type="component" value="Chromosome"/>
</dbReference>
<evidence type="ECO:0000313" key="2">
    <source>
        <dbReference type="EMBL" id="ARJ55878.1"/>
    </source>
</evidence>
<feature type="signal peptide" evidence="1">
    <location>
        <begin position="1"/>
        <end position="19"/>
    </location>
</feature>
<dbReference type="PROSITE" id="PS51257">
    <property type="entry name" value="PROKAR_LIPOPROTEIN"/>
    <property type="match status" value="1"/>
</dbReference>
<reference evidence="2 3" key="1">
    <citation type="submission" date="2017-04" db="EMBL/GenBank/DDBJ databases">
        <title>Complete genome sequence of the Campylobacter cuniculorum type strain LMG24588.</title>
        <authorList>
            <person name="Miller W.G."/>
            <person name="Yee E."/>
            <person name="Revez J."/>
            <person name="Bono J.L."/>
            <person name="Rossi M."/>
        </authorList>
    </citation>
    <scope>NUCLEOTIDE SEQUENCE [LARGE SCALE GENOMIC DNA]</scope>
    <source>
        <strain evidence="2 3">LMG 24588</strain>
    </source>
</reference>
<dbReference type="OrthoDB" id="5373067at2"/>
<dbReference type="AlphaFoldDB" id="A0A1W6BUX1"/>
<dbReference type="GO" id="GO:0009055">
    <property type="term" value="F:electron transfer activity"/>
    <property type="evidence" value="ECO:0007669"/>
    <property type="project" value="InterPro"/>
</dbReference>
<sequence>MKKKLFIFFIGFVLFFLCACQSEEKDLVKEQNSTEELVQIEQNDEKTQISDSNLPLPIEDEVKENATDLGFNLSVVNSLYKKKCSSCHGKKAELEVNGSRAIKNLDKQSLIQRLNDLEQDKNKNHILELSQRQIENLAEFISKGNK</sequence>
<dbReference type="RefSeq" id="WP_027305059.1">
    <property type="nucleotide sequence ID" value="NZ_CP020867.1"/>
</dbReference>
<dbReference type="Gene3D" id="1.10.760.10">
    <property type="entry name" value="Cytochrome c-like domain"/>
    <property type="match status" value="1"/>
</dbReference>
<dbReference type="InterPro" id="IPR036909">
    <property type="entry name" value="Cyt_c-like_dom_sf"/>
</dbReference>
<dbReference type="EMBL" id="CP020867">
    <property type="protein sequence ID" value="ARJ55878.1"/>
    <property type="molecule type" value="Genomic_DNA"/>
</dbReference>
<accession>A0A1W6BUX1</accession>
<dbReference type="eggNOG" id="COG2863">
    <property type="taxonomic scope" value="Bacteria"/>
</dbReference>
<feature type="chain" id="PRO_5010858121" description="Cytochrome c domain-containing protein" evidence="1">
    <location>
        <begin position="20"/>
        <end position="146"/>
    </location>
</feature>
<evidence type="ECO:0000313" key="3">
    <source>
        <dbReference type="Proteomes" id="UP000192902"/>
    </source>
</evidence>
<keyword evidence="1" id="KW-0732">Signal</keyword>
<organism evidence="2 3">
    <name type="scientific">Campylobacter cuniculorum DSM 23162 = LMG 24588</name>
    <dbReference type="NCBI Taxonomy" id="1121267"/>
    <lineage>
        <taxon>Bacteria</taxon>
        <taxon>Pseudomonadati</taxon>
        <taxon>Campylobacterota</taxon>
        <taxon>Epsilonproteobacteria</taxon>
        <taxon>Campylobacterales</taxon>
        <taxon>Campylobacteraceae</taxon>
        <taxon>Campylobacter</taxon>
    </lineage>
</organism>
<protein>
    <recommendedName>
        <fullName evidence="4">Cytochrome c domain-containing protein</fullName>
    </recommendedName>
</protein>
<evidence type="ECO:0000256" key="1">
    <source>
        <dbReference type="SAM" id="SignalP"/>
    </source>
</evidence>
<dbReference type="STRING" id="1121267.CCUN_0222"/>
<dbReference type="KEGG" id="ccun:CCUN_0222"/>
<name>A0A1W6BUX1_9BACT</name>